<gene>
    <name evidence="3" type="primary">Ankfn1_0</name>
    <name evidence="3" type="ORF">GTO96_0002600</name>
</gene>
<dbReference type="GO" id="GO:0000132">
    <property type="term" value="P:establishment of mitotic spindle orientation"/>
    <property type="evidence" value="ECO:0007669"/>
    <property type="project" value="TreeGrafter"/>
</dbReference>
<feature type="region of interest" description="Disordered" evidence="1">
    <location>
        <begin position="884"/>
        <end position="914"/>
    </location>
</feature>
<dbReference type="PANTHER" id="PTHR21437:SF2">
    <property type="entry name" value="ANKYRIN REPEAT AND FIBRONECTIN TYPE-III DOMAIN-CONTAINING PROTEIN 1-LIKE"/>
    <property type="match status" value="1"/>
</dbReference>
<proteinExistence type="predicted"/>
<dbReference type="EMBL" id="JAATIS010003638">
    <property type="protein sequence ID" value="KAG2464549.1"/>
    <property type="molecule type" value="Genomic_DNA"/>
</dbReference>
<comment type="caution">
    <text evidence="3">The sequence shown here is derived from an EMBL/GenBank/DDBJ whole genome shotgun (WGS) entry which is preliminary data.</text>
</comment>
<dbReference type="PROSITE" id="PS50853">
    <property type="entry name" value="FN3"/>
    <property type="match status" value="1"/>
</dbReference>
<name>A0A8X8BRR0_POLSE</name>
<dbReference type="InterPro" id="IPR036116">
    <property type="entry name" value="FN3_sf"/>
</dbReference>
<dbReference type="InterPro" id="IPR003961">
    <property type="entry name" value="FN3_dom"/>
</dbReference>
<evidence type="ECO:0000313" key="4">
    <source>
        <dbReference type="Proteomes" id="UP000886611"/>
    </source>
</evidence>
<feature type="non-terminal residue" evidence="3">
    <location>
        <position position="1"/>
    </location>
</feature>
<dbReference type="Pfam" id="PF00041">
    <property type="entry name" value="fn3"/>
    <property type="match status" value="1"/>
</dbReference>
<dbReference type="PANTHER" id="PTHR21437">
    <property type="entry name" value="WIDE AWAKE"/>
    <property type="match status" value="1"/>
</dbReference>
<evidence type="ECO:0000259" key="2">
    <source>
        <dbReference type="PROSITE" id="PS50853"/>
    </source>
</evidence>
<sequence length="979" mass="111352">MLRALRADVQVLERKALAALKRLATTRRRDAGISSRSGTAETVSTADFVQHAGGSAENMAVMPKISFKMMALPIREPPQRRRSFGPVSPKRIYRNLSVRLRGGTSSDHLQASAVVKAERGWHRKSVPSSPQYLSVWEAIENDDIEAIHHMLGKASVQEELNRLTSEGLVPLDVAALMNNTPLAKMLTRAGARDNPNFSHAAEREAHLCSLVSEAGCRVQELQDAVNETPEKRRELRIWTLRQKMYCQMQENFQQMEAPSAPCNVTILVTSATGLTVYFQEPCKPKCGIITRYKVEWSCSANFDPLCGSEAIQKLKCTQYTITGLTSGVKYFVRVSAYNVKGWGPAQISSPPSAIPSSWKECSGIKIRGKEQAESMGKLLEQVKDPLYRGYFIETSKVHTPSKRLSVSRSLKYLFQSASKFVRNLQRGVYLAAIFYQKDKILVTQEEQIPLVEIDSCSTSVIQEFHWFAKLSCAWKDIQWLQQGMTSALSLSSSILQTRQKILLAVSQLQSSLGTEDLGQVYYEPIKDQQGNVLLVTLQEHSIPQALETLHWTSISSFQRDKKKSCMSAESTAVDVLISALKEKLAYHRYSSQISPPGLYLGFLKLFSSVDQIKVLVPQKLPNLLCHMRIRENKHISREEWDWLQNLSTMSDVTDLKKDLDFSHNLFLKELRAAITHLLMRLDIPLTKARNYRLYTQEVLEFGDKVSFLLLLPPSEDICSAPGQDGHLSGFLTLPLQMFEIVHFSTYEYQFFSKYCQASVLLELDSQLSQQALREALDTKEVTEAKERHDQVMGLIQRVDDLWREVRWITDALHYVRYKQNCSDTRLFWIMEQTITKDSDENLDSYLHHAPSLPSCSDCSDRIDSIRDSQNSLDKDDVFWLTDGNSVSASPSSPEEANYPFYQEEESSPSSRGRKVLKSRVSDVDMSKTKLLQNRFHSLPRTKKEWHSEKYRESLTTEMPRATRLPERSLVEWINAPQET</sequence>
<dbReference type="SUPFAM" id="SSF49265">
    <property type="entry name" value="Fibronectin type III"/>
    <property type="match status" value="1"/>
</dbReference>
<dbReference type="GO" id="GO:0005819">
    <property type="term" value="C:spindle"/>
    <property type="evidence" value="ECO:0007669"/>
    <property type="project" value="TreeGrafter"/>
</dbReference>
<dbReference type="InterPro" id="IPR013783">
    <property type="entry name" value="Ig-like_fold"/>
</dbReference>
<evidence type="ECO:0000313" key="3">
    <source>
        <dbReference type="EMBL" id="KAG2464549.1"/>
    </source>
</evidence>
<dbReference type="AlphaFoldDB" id="A0A8X8BRR0"/>
<keyword evidence="4" id="KW-1185">Reference proteome</keyword>
<feature type="compositionally biased region" description="Basic and acidic residues" evidence="1">
    <location>
        <begin position="942"/>
        <end position="954"/>
    </location>
</feature>
<feature type="domain" description="Fibronectin type-III" evidence="2">
    <location>
        <begin position="260"/>
        <end position="357"/>
    </location>
</feature>
<dbReference type="GO" id="GO:0061172">
    <property type="term" value="P:regulation of establishment of bipolar cell polarity"/>
    <property type="evidence" value="ECO:0007669"/>
    <property type="project" value="TreeGrafter"/>
</dbReference>
<dbReference type="CDD" id="cd00063">
    <property type="entry name" value="FN3"/>
    <property type="match status" value="1"/>
</dbReference>
<dbReference type="InterPro" id="IPR039269">
    <property type="entry name" value="ANKFN1"/>
</dbReference>
<dbReference type="SMART" id="SM00060">
    <property type="entry name" value="FN3"/>
    <property type="match status" value="1"/>
</dbReference>
<feature type="compositionally biased region" description="Low complexity" evidence="1">
    <location>
        <begin position="884"/>
        <end position="897"/>
    </location>
</feature>
<protein>
    <submittedName>
        <fullName evidence="3">ANKF1 protein</fullName>
    </submittedName>
</protein>
<evidence type="ECO:0000256" key="1">
    <source>
        <dbReference type="SAM" id="MobiDB-lite"/>
    </source>
</evidence>
<organism evidence="3 4">
    <name type="scientific">Polypterus senegalus</name>
    <name type="common">Senegal bichir</name>
    <dbReference type="NCBI Taxonomy" id="55291"/>
    <lineage>
        <taxon>Eukaryota</taxon>
        <taxon>Metazoa</taxon>
        <taxon>Chordata</taxon>
        <taxon>Craniata</taxon>
        <taxon>Vertebrata</taxon>
        <taxon>Euteleostomi</taxon>
        <taxon>Actinopterygii</taxon>
        <taxon>Polypteriformes</taxon>
        <taxon>Polypteridae</taxon>
        <taxon>Polypterus</taxon>
    </lineage>
</organism>
<reference evidence="3 4" key="1">
    <citation type="journal article" date="2021" name="Cell">
        <title>Tracing the genetic footprints of vertebrate landing in non-teleost ray-finned fishes.</title>
        <authorList>
            <person name="Bi X."/>
            <person name="Wang K."/>
            <person name="Yang L."/>
            <person name="Pan H."/>
            <person name="Jiang H."/>
            <person name="Wei Q."/>
            <person name="Fang M."/>
            <person name="Yu H."/>
            <person name="Zhu C."/>
            <person name="Cai Y."/>
            <person name="He Y."/>
            <person name="Gan X."/>
            <person name="Zeng H."/>
            <person name="Yu D."/>
            <person name="Zhu Y."/>
            <person name="Jiang H."/>
            <person name="Qiu Q."/>
            <person name="Yang H."/>
            <person name="Zhang Y.E."/>
            <person name="Wang W."/>
            <person name="Zhu M."/>
            <person name="He S."/>
            <person name="Zhang G."/>
        </authorList>
    </citation>
    <scope>NUCLEOTIDE SEQUENCE [LARGE SCALE GENOMIC DNA]</scope>
    <source>
        <strain evidence="3">Bchr_013</strain>
    </source>
</reference>
<dbReference type="Gene3D" id="2.60.40.10">
    <property type="entry name" value="Immunoglobulins"/>
    <property type="match status" value="1"/>
</dbReference>
<feature type="non-terminal residue" evidence="3">
    <location>
        <position position="979"/>
    </location>
</feature>
<accession>A0A8X8BRR0</accession>
<dbReference type="Proteomes" id="UP000886611">
    <property type="component" value="Unassembled WGS sequence"/>
</dbReference>
<feature type="region of interest" description="Disordered" evidence="1">
    <location>
        <begin position="942"/>
        <end position="961"/>
    </location>
</feature>